<name>C7QGA6_CATAD</name>
<feature type="compositionally biased region" description="Polar residues" evidence="1">
    <location>
        <begin position="20"/>
        <end position="29"/>
    </location>
</feature>
<gene>
    <name evidence="2" type="ordered locus">Caci_4086</name>
</gene>
<organism evidence="2 3">
    <name type="scientific">Catenulispora acidiphila (strain DSM 44928 / JCM 14897 / NBRC 102108 / NRRL B-24433 / ID139908)</name>
    <dbReference type="NCBI Taxonomy" id="479433"/>
    <lineage>
        <taxon>Bacteria</taxon>
        <taxon>Bacillati</taxon>
        <taxon>Actinomycetota</taxon>
        <taxon>Actinomycetes</taxon>
        <taxon>Catenulisporales</taxon>
        <taxon>Catenulisporaceae</taxon>
        <taxon>Catenulispora</taxon>
    </lineage>
</organism>
<feature type="region of interest" description="Disordered" evidence="1">
    <location>
        <begin position="1"/>
        <end position="63"/>
    </location>
</feature>
<sequence>MTQHPHSAPGTLGDAHPGTSGRSTESTNRPARRQRIRGCGVPPNVWFAPHPDTRQPTEDTGSQTPDWVLAEIIRQFTTPDQNYLVSHLAYPGCLGGNTGFSHIPGFVPIDDPVAAANADFYRRYALHVVTPVPSDGDCGGERRWHGSTPAQAYLARLEHKTKDARDHLEVGGIFAVLVPRPRPGADFADDTGAVIAAARDAGLDYLQHIAVVDAFIDDEGITPTLAEADLDAFYSARAAGLPVHARAHQDLLIFRKPEQDDDLD</sequence>
<accession>C7QGA6</accession>
<dbReference type="KEGG" id="cai:Caci_4086"/>
<dbReference type="Proteomes" id="UP000000851">
    <property type="component" value="Chromosome"/>
</dbReference>
<evidence type="ECO:0000313" key="2">
    <source>
        <dbReference type="EMBL" id="ACU72951.1"/>
    </source>
</evidence>
<dbReference type="RefSeq" id="WP_015792680.1">
    <property type="nucleotide sequence ID" value="NC_013131.1"/>
</dbReference>
<keyword evidence="3" id="KW-1185">Reference proteome</keyword>
<dbReference type="InParanoid" id="C7QGA6"/>
<dbReference type="HOGENOM" id="CLU_1052484_0_0_11"/>
<protein>
    <submittedName>
        <fullName evidence="2">Uncharacterized protein</fullName>
    </submittedName>
</protein>
<dbReference type="STRING" id="479433.Caci_4086"/>
<dbReference type="AlphaFoldDB" id="C7QGA6"/>
<dbReference type="EMBL" id="CP001700">
    <property type="protein sequence ID" value="ACU72951.1"/>
    <property type="molecule type" value="Genomic_DNA"/>
</dbReference>
<reference evidence="2 3" key="1">
    <citation type="journal article" date="2009" name="Stand. Genomic Sci.">
        <title>Complete genome sequence of Catenulispora acidiphila type strain (ID 139908).</title>
        <authorList>
            <person name="Copeland A."/>
            <person name="Lapidus A."/>
            <person name="Glavina Del Rio T."/>
            <person name="Nolan M."/>
            <person name="Lucas S."/>
            <person name="Chen F."/>
            <person name="Tice H."/>
            <person name="Cheng J.F."/>
            <person name="Bruce D."/>
            <person name="Goodwin L."/>
            <person name="Pitluck S."/>
            <person name="Mikhailova N."/>
            <person name="Pati A."/>
            <person name="Ivanova N."/>
            <person name="Mavromatis K."/>
            <person name="Chen A."/>
            <person name="Palaniappan K."/>
            <person name="Chain P."/>
            <person name="Land M."/>
            <person name="Hauser L."/>
            <person name="Chang Y.J."/>
            <person name="Jeffries C.D."/>
            <person name="Chertkov O."/>
            <person name="Brettin T."/>
            <person name="Detter J.C."/>
            <person name="Han C."/>
            <person name="Ali Z."/>
            <person name="Tindall B.J."/>
            <person name="Goker M."/>
            <person name="Bristow J."/>
            <person name="Eisen J.A."/>
            <person name="Markowitz V."/>
            <person name="Hugenholtz P."/>
            <person name="Kyrpides N.C."/>
            <person name="Klenk H.P."/>
        </authorList>
    </citation>
    <scope>NUCLEOTIDE SEQUENCE [LARGE SCALE GENOMIC DNA]</scope>
    <source>
        <strain evidence="3">DSM 44928 / JCM 14897 / NBRC 102108 / NRRL B-24433 / ID139908</strain>
    </source>
</reference>
<proteinExistence type="predicted"/>
<evidence type="ECO:0000313" key="3">
    <source>
        <dbReference type="Proteomes" id="UP000000851"/>
    </source>
</evidence>
<dbReference type="OrthoDB" id="3669717at2"/>
<evidence type="ECO:0000256" key="1">
    <source>
        <dbReference type="SAM" id="MobiDB-lite"/>
    </source>
</evidence>